<protein>
    <submittedName>
        <fullName evidence="1">Uncharacterized protein</fullName>
    </submittedName>
</protein>
<dbReference type="EMBL" id="MU251356">
    <property type="protein sequence ID" value="KAG9239685.1"/>
    <property type="molecule type" value="Genomic_DNA"/>
</dbReference>
<feature type="non-terminal residue" evidence="1">
    <location>
        <position position="91"/>
    </location>
</feature>
<accession>A0A9P8CAN4</accession>
<name>A0A9P8CAN4_9HELO</name>
<comment type="caution">
    <text evidence="1">The sequence shown here is derived from an EMBL/GenBank/DDBJ whole genome shotgun (WGS) entry which is preliminary data.</text>
</comment>
<evidence type="ECO:0000313" key="2">
    <source>
        <dbReference type="Proteomes" id="UP000824998"/>
    </source>
</evidence>
<reference evidence="1" key="1">
    <citation type="journal article" date="2021" name="IMA Fungus">
        <title>Genomic characterization of three marine fungi, including Emericellopsis atlantica sp. nov. with signatures of a generalist lifestyle and marine biomass degradation.</title>
        <authorList>
            <person name="Hagestad O.C."/>
            <person name="Hou L."/>
            <person name="Andersen J.H."/>
            <person name="Hansen E.H."/>
            <person name="Altermark B."/>
            <person name="Li C."/>
            <person name="Kuhnert E."/>
            <person name="Cox R.J."/>
            <person name="Crous P.W."/>
            <person name="Spatafora J.W."/>
            <person name="Lail K."/>
            <person name="Amirebrahimi M."/>
            <person name="Lipzen A."/>
            <person name="Pangilinan J."/>
            <person name="Andreopoulos W."/>
            <person name="Hayes R.D."/>
            <person name="Ng V."/>
            <person name="Grigoriev I.V."/>
            <person name="Jackson S.A."/>
            <person name="Sutton T.D.S."/>
            <person name="Dobson A.D.W."/>
            <person name="Rama T."/>
        </authorList>
    </citation>
    <scope>NUCLEOTIDE SEQUENCE</scope>
    <source>
        <strain evidence="1">TRa018bII</strain>
    </source>
</reference>
<dbReference type="OrthoDB" id="3798150at2759"/>
<gene>
    <name evidence="1" type="ORF">BJ875DRAFT_365002</name>
</gene>
<dbReference type="AlphaFoldDB" id="A0A9P8CAN4"/>
<organism evidence="1 2">
    <name type="scientific">Amylocarpus encephaloides</name>
    <dbReference type="NCBI Taxonomy" id="45428"/>
    <lineage>
        <taxon>Eukaryota</taxon>
        <taxon>Fungi</taxon>
        <taxon>Dikarya</taxon>
        <taxon>Ascomycota</taxon>
        <taxon>Pezizomycotina</taxon>
        <taxon>Leotiomycetes</taxon>
        <taxon>Helotiales</taxon>
        <taxon>Helotiales incertae sedis</taxon>
        <taxon>Amylocarpus</taxon>
    </lineage>
</organism>
<dbReference type="Proteomes" id="UP000824998">
    <property type="component" value="Unassembled WGS sequence"/>
</dbReference>
<sequence length="91" mass="10184">MAEPVTIFAFLNSAIKFSEYAVKLCAVGSENGVFVRLILRVRNDVEEVERLISTPSVKKTLISTPGKLLYIKNVILSTKTSLNDIGRWVDR</sequence>
<proteinExistence type="predicted"/>
<keyword evidence="2" id="KW-1185">Reference proteome</keyword>
<evidence type="ECO:0000313" key="1">
    <source>
        <dbReference type="EMBL" id="KAG9239685.1"/>
    </source>
</evidence>